<keyword evidence="2 18" id="KW-0813">Transport</keyword>
<feature type="binding site" evidence="20">
    <location>
        <position position="106"/>
    </location>
    <ligand>
        <name>Fe(3+)</name>
        <dbReference type="ChEBI" id="CHEBI:29034"/>
        <label>1</label>
    </ligand>
</feature>
<dbReference type="InterPro" id="IPR018195">
    <property type="entry name" value="Transferrin_Fe_BS"/>
</dbReference>
<evidence type="ECO:0000256" key="8">
    <source>
        <dbReference type="ARBA" id="ARBA00022737"/>
    </source>
</evidence>
<feature type="binding site" evidence="19">
    <location>
        <position position="475"/>
    </location>
    <ligand>
        <name>hydrogencarbonate</name>
        <dbReference type="ChEBI" id="CHEBI:17544"/>
        <label>1</label>
    </ligand>
</feature>
<keyword evidence="6 18" id="KW-0479">Metal-binding</keyword>
<evidence type="ECO:0000256" key="16">
    <source>
        <dbReference type="ARBA" id="ARBA00054140"/>
    </source>
</evidence>
<feature type="binding site" evidence="19">
    <location>
        <position position="479"/>
    </location>
    <ligand>
        <name>hydrogencarbonate</name>
        <dbReference type="ChEBI" id="CHEBI:17544"/>
        <label>1</label>
    </ligand>
</feature>
<evidence type="ECO:0000256" key="4">
    <source>
        <dbReference type="ARBA" id="ARBA00022496"/>
    </source>
</evidence>
<comment type="similarity">
    <text evidence="18">Belongs to the transferrin family.</text>
</comment>
<dbReference type="PRINTS" id="PR00422">
    <property type="entry name" value="TRANSFERRIN"/>
</dbReference>
<organism evidence="24 25">
    <name type="scientific">Pelobates cultripes</name>
    <name type="common">Western spadefoot toad</name>
    <dbReference type="NCBI Taxonomy" id="61616"/>
    <lineage>
        <taxon>Eukaryota</taxon>
        <taxon>Metazoa</taxon>
        <taxon>Chordata</taxon>
        <taxon>Craniata</taxon>
        <taxon>Vertebrata</taxon>
        <taxon>Euteleostomi</taxon>
        <taxon>Amphibia</taxon>
        <taxon>Batrachia</taxon>
        <taxon>Anura</taxon>
        <taxon>Pelobatoidea</taxon>
        <taxon>Pelobatidae</taxon>
        <taxon>Pelobates</taxon>
    </lineage>
</organism>
<dbReference type="PIRSF" id="PIRSF002549">
    <property type="entry name" value="Transferrin"/>
    <property type="match status" value="1"/>
</dbReference>
<evidence type="ECO:0000256" key="1">
    <source>
        <dbReference type="ARBA" id="ARBA00004609"/>
    </source>
</evidence>
<feature type="binding site" evidence="20">
    <location>
        <position position="418"/>
    </location>
    <ligand>
        <name>Fe(3+)</name>
        <dbReference type="ChEBI" id="CHEBI:29034"/>
        <label>1</label>
    </ligand>
</feature>
<evidence type="ECO:0000256" key="14">
    <source>
        <dbReference type="ARBA" id="ARBA00023180"/>
    </source>
</evidence>
<dbReference type="GO" id="GO:0005886">
    <property type="term" value="C:plasma membrane"/>
    <property type="evidence" value="ECO:0007669"/>
    <property type="project" value="UniProtKB-SubCell"/>
</dbReference>
<feature type="disulfide bond" evidence="21">
    <location>
        <begin position="501"/>
        <end position="695"/>
    </location>
</feature>
<proteinExistence type="inferred from homology"/>
<dbReference type="GO" id="GO:0005615">
    <property type="term" value="C:extracellular space"/>
    <property type="evidence" value="ECO:0007669"/>
    <property type="project" value="InterPro"/>
</dbReference>
<keyword evidence="10 18" id="KW-0408">Iron</keyword>
<keyword evidence="7 22" id="KW-0732">Signal</keyword>
<evidence type="ECO:0000256" key="18">
    <source>
        <dbReference type="PIRNR" id="PIRNR002549"/>
    </source>
</evidence>
<keyword evidence="4 18" id="KW-0410">Iron transport</keyword>
<dbReference type="PROSITE" id="PS00205">
    <property type="entry name" value="TRANSFERRIN_LIKE_1"/>
    <property type="match status" value="1"/>
</dbReference>
<evidence type="ECO:0000256" key="20">
    <source>
        <dbReference type="PIRSR" id="PIRSR002549-3"/>
    </source>
</evidence>
<evidence type="ECO:0000256" key="6">
    <source>
        <dbReference type="ARBA" id="ARBA00022723"/>
    </source>
</evidence>
<feature type="disulfide bond" evidence="21">
    <location>
        <begin position="171"/>
        <end position="187"/>
    </location>
</feature>
<feature type="disulfide bond" evidence="21">
    <location>
        <begin position="129"/>
        <end position="214"/>
    </location>
</feature>
<evidence type="ECO:0000256" key="2">
    <source>
        <dbReference type="ARBA" id="ARBA00022448"/>
    </source>
</evidence>
<keyword evidence="14" id="KW-0325">Glycoprotein</keyword>
<evidence type="ECO:0000313" key="25">
    <source>
        <dbReference type="Proteomes" id="UP001295444"/>
    </source>
</evidence>
<evidence type="ECO:0000256" key="9">
    <source>
        <dbReference type="ARBA" id="ARBA00022833"/>
    </source>
</evidence>
<feature type="binding site" evidence="20">
    <location>
        <position position="208"/>
    </location>
    <ligand>
        <name>Fe(3+)</name>
        <dbReference type="ChEBI" id="CHEBI:29034"/>
        <label>1</label>
    </ligand>
</feature>
<protein>
    <recommendedName>
        <fullName evidence="17">Melanotransferrin</fullName>
    </recommendedName>
</protein>
<accession>A0AAD1RBY2</accession>
<feature type="signal peptide" evidence="22">
    <location>
        <begin position="1"/>
        <end position="18"/>
    </location>
</feature>
<feature type="disulfide bond" evidence="21">
    <location>
        <begin position="376"/>
        <end position="394"/>
    </location>
</feature>
<feature type="disulfide bond" evidence="21">
    <location>
        <begin position="184"/>
        <end position="197"/>
    </location>
</feature>
<reference evidence="24" key="1">
    <citation type="submission" date="2022-03" db="EMBL/GenBank/DDBJ databases">
        <authorList>
            <person name="Alioto T."/>
            <person name="Alioto T."/>
            <person name="Gomez Garrido J."/>
        </authorList>
    </citation>
    <scope>NUCLEOTIDE SEQUENCE</scope>
</reference>
<feature type="disulfide bond" evidence="21">
    <location>
        <begin position="473"/>
        <end position="552"/>
    </location>
</feature>
<evidence type="ECO:0000256" key="22">
    <source>
        <dbReference type="SAM" id="SignalP"/>
    </source>
</evidence>
<sequence length="721" mass="79570">MIWWTSLVFIFCFQTIHGMNEVRWCTISDQENKKCNDMKSSFAQAQIIPLLSCVSGQSSSDCIQKLANNQADAVTLDGSLIYDAGKQYNLKPIVGEVYDQGVGTSYYAVAVVQKSSNITINSMKGAKSCHTGIERTAGWKVPLGYLIDTGRMSVMGCNVQRAVSNFFSKSCVPGVVNASFPSLCELCIGDGNGQNVCQLDSREQYYDYSGAFRCLAESKGDVAFVKHSTVFDNSDGKNPAGWAKDIVSADYQLLCRDGTRAEVSEWRRCNLAKVPARAVVTRPDVDSSVIYNILHEGQQRFKDGSTFKMFDSSTYGGSNLLFKDSTLELRPIFSQTYQAWLGDEFLQAMWGINCNPDKLPKMLRWCTISTSEIWKCADMGSAFLNMTLSPYIQCVSAESPEDCMKMIQKKEIDAVTLDGGDIYKAGKTYNLVPAAGESYLDSSIADSYYAVAVVHKNPSDAFTINELKGRKSCHTGYQRTAGWNVPVGTLVKNGFIRPEGCNIAQAVADFFSSSCVPGINQKSFPKLCQLCKNKCESSESEPYFGYSGAFRCLAERAGEVAFVKHSTVFENTDGKSTQDWAKNLESSKFQLLCPNGARAEVTQFADCNWAQVPAHAVMVHADTNIHAVFGLLDHAQEYYGSDSHLEFKMFDSSKYNSKDLIFKDSTNKIVPVKDKKTAEKWLGTNYINSLEGLQCSSSTVLTPVNAAVLLFFSMLLIKISV</sequence>
<feature type="disulfide bond" evidence="21">
    <location>
        <begin position="25"/>
        <end position="62"/>
    </location>
</feature>
<dbReference type="SMART" id="SM00094">
    <property type="entry name" value="TR_FER"/>
    <property type="match status" value="2"/>
</dbReference>
<dbReference type="GO" id="GO:0055037">
    <property type="term" value="C:recycling endosome"/>
    <property type="evidence" value="ECO:0007669"/>
    <property type="project" value="TreeGrafter"/>
</dbReference>
<dbReference type="PROSITE" id="PS51408">
    <property type="entry name" value="TRANSFERRIN_LIKE_4"/>
    <property type="match status" value="2"/>
</dbReference>
<comment type="function">
    <text evidence="16">Involved in iron cellular uptake. Seems to be internalized and then recycled back to the cell membrane. Binds a single atom of iron per subunit. Could also bind zinc.</text>
</comment>
<dbReference type="CDD" id="cd13529">
    <property type="entry name" value="PBP2_transferrin"/>
    <property type="match status" value="2"/>
</dbReference>
<dbReference type="GO" id="GO:0006826">
    <property type="term" value="P:iron ion transport"/>
    <property type="evidence" value="ECO:0007669"/>
    <property type="project" value="UniProtKB-KW"/>
</dbReference>
<dbReference type="Pfam" id="PF00405">
    <property type="entry name" value="Transferrin"/>
    <property type="match status" value="2"/>
</dbReference>
<dbReference type="Gene3D" id="3.40.190.10">
    <property type="entry name" value="Periplasmic binding protein-like II"/>
    <property type="match status" value="4"/>
</dbReference>
<feature type="binding site" evidence="19">
    <location>
        <position position="131"/>
    </location>
    <ligand>
        <name>hydrogencarbonate</name>
        <dbReference type="ChEBI" id="CHEBI:17544"/>
        <label>1</label>
    </ligand>
</feature>
<name>A0AAD1RBY2_PELCU</name>
<keyword evidence="9" id="KW-0862">Zinc</keyword>
<evidence type="ECO:0000256" key="11">
    <source>
        <dbReference type="ARBA" id="ARBA00023065"/>
    </source>
</evidence>
<keyword evidence="13 21" id="KW-1015">Disulfide bond</keyword>
<keyword evidence="15" id="KW-0449">Lipoprotein</keyword>
<evidence type="ECO:0000259" key="23">
    <source>
        <dbReference type="PROSITE" id="PS51408"/>
    </source>
</evidence>
<evidence type="ECO:0000313" key="24">
    <source>
        <dbReference type="EMBL" id="CAH2247842.1"/>
    </source>
</evidence>
<evidence type="ECO:0000256" key="12">
    <source>
        <dbReference type="ARBA" id="ARBA00023136"/>
    </source>
</evidence>
<dbReference type="PROSITE" id="PS00207">
    <property type="entry name" value="TRANSFERRIN_LIKE_3"/>
    <property type="match status" value="2"/>
</dbReference>
<feature type="disulfide bond" evidence="21">
    <location>
        <begin position="593"/>
        <end position="607"/>
    </location>
</feature>
<keyword evidence="8" id="KW-0677">Repeat</keyword>
<feature type="binding site" evidence="20">
    <location>
        <position position="77"/>
    </location>
    <ligand>
        <name>Fe(3+)</name>
        <dbReference type="ChEBI" id="CHEBI:29034"/>
        <label>1</label>
    </ligand>
</feature>
<feature type="disulfide bond" evidence="21">
    <location>
        <begin position="255"/>
        <end position="269"/>
    </location>
</feature>
<dbReference type="InterPro" id="IPR001156">
    <property type="entry name" value="Transferrin-like_dom"/>
</dbReference>
<gene>
    <name evidence="24" type="ORF">PECUL_23A015106</name>
</gene>
<dbReference type="AlphaFoldDB" id="A0AAD1RBY2"/>
<feature type="domain" description="Transferrin-like" evidence="23">
    <location>
        <begin position="22"/>
        <end position="354"/>
    </location>
</feature>
<keyword evidence="12" id="KW-0472">Membrane</keyword>
<dbReference type="PANTHER" id="PTHR11485">
    <property type="entry name" value="TRANSFERRIN"/>
    <property type="match status" value="1"/>
</dbReference>
<dbReference type="SUPFAM" id="SSF53850">
    <property type="entry name" value="Periplasmic binding protein-like II"/>
    <property type="match status" value="2"/>
</dbReference>
<feature type="binding site" evidence="19">
    <location>
        <position position="482"/>
    </location>
    <ligand>
        <name>hydrogencarbonate</name>
        <dbReference type="ChEBI" id="CHEBI:17544"/>
        <label>1</label>
    </ligand>
</feature>
<evidence type="ECO:0000256" key="5">
    <source>
        <dbReference type="ARBA" id="ARBA00022622"/>
    </source>
</evidence>
<evidence type="ECO:0000256" key="13">
    <source>
        <dbReference type="ARBA" id="ARBA00023157"/>
    </source>
</evidence>
<feature type="binding site" evidence="20">
    <location>
        <position position="615"/>
    </location>
    <ligand>
        <name>Fe(3+)</name>
        <dbReference type="ChEBI" id="CHEBI:29034"/>
        <label>1</label>
    </ligand>
</feature>
<evidence type="ECO:0000256" key="19">
    <source>
        <dbReference type="PIRSR" id="PIRSR002549-2"/>
    </source>
</evidence>
<feature type="domain" description="Transferrin-like" evidence="23">
    <location>
        <begin position="363"/>
        <end position="695"/>
    </location>
</feature>
<feature type="binding site" evidence="19">
    <location>
        <position position="137"/>
    </location>
    <ligand>
        <name>hydrogencarbonate</name>
        <dbReference type="ChEBI" id="CHEBI:17544"/>
        <label>1</label>
    </ligand>
</feature>
<dbReference type="GO" id="GO:0098552">
    <property type="term" value="C:side of membrane"/>
    <property type="evidence" value="ECO:0007669"/>
    <property type="project" value="UniProtKB-KW"/>
</dbReference>
<feature type="disulfide bond" evidence="21">
    <location>
        <begin position="366"/>
        <end position="403"/>
    </location>
</feature>
<feature type="binding site" evidence="20">
    <location>
        <position position="448"/>
    </location>
    <ligand>
        <name>Fe(3+)</name>
        <dbReference type="ChEBI" id="CHEBI:29034"/>
        <label>1</label>
    </ligand>
</feature>
<feature type="disulfide bond" evidence="21">
    <location>
        <begin position="528"/>
        <end position="535"/>
    </location>
</feature>
<keyword evidence="11 18" id="KW-0406">Ion transport</keyword>
<keyword evidence="25" id="KW-1185">Reference proteome</keyword>
<dbReference type="GO" id="GO:0046872">
    <property type="term" value="F:metal ion binding"/>
    <property type="evidence" value="ECO:0007669"/>
    <property type="project" value="UniProtKB-KW"/>
</dbReference>
<keyword evidence="3" id="KW-1003">Cell membrane</keyword>
<dbReference type="PROSITE" id="PS00206">
    <property type="entry name" value="TRANSFERRIN_LIKE_2"/>
    <property type="match status" value="2"/>
</dbReference>
<evidence type="ECO:0000256" key="17">
    <source>
        <dbReference type="ARBA" id="ARBA00072985"/>
    </source>
</evidence>
<dbReference type="EMBL" id="OW240913">
    <property type="protein sequence ID" value="CAH2247842.1"/>
    <property type="molecule type" value="Genomic_DNA"/>
</dbReference>
<keyword evidence="5" id="KW-0336">GPI-anchor</keyword>
<evidence type="ECO:0000256" key="3">
    <source>
        <dbReference type="ARBA" id="ARBA00022475"/>
    </source>
</evidence>
<dbReference type="GO" id="GO:0005769">
    <property type="term" value="C:early endosome"/>
    <property type="evidence" value="ECO:0007669"/>
    <property type="project" value="TreeGrafter"/>
</dbReference>
<feature type="disulfide bond" evidence="21">
    <location>
        <begin position="515"/>
        <end position="531"/>
    </location>
</feature>
<feature type="binding site" evidence="19">
    <location>
        <position position="481"/>
    </location>
    <ligand>
        <name>hydrogencarbonate</name>
        <dbReference type="ChEBI" id="CHEBI:17544"/>
        <label>1</label>
    </ligand>
</feature>
<feature type="binding site" evidence="19">
    <location>
        <position position="135"/>
    </location>
    <ligand>
        <name>hydrogencarbonate</name>
        <dbReference type="ChEBI" id="CHEBI:17544"/>
        <label>1</label>
    </ligand>
</feature>
<feature type="binding site" evidence="20">
    <location>
        <position position="546"/>
    </location>
    <ligand>
        <name>Fe(3+)</name>
        <dbReference type="ChEBI" id="CHEBI:29034"/>
        <label>2</label>
    </ligand>
</feature>
<feature type="disulfide bond" evidence="21">
    <location>
        <begin position="35"/>
        <end position="53"/>
    </location>
</feature>
<dbReference type="Proteomes" id="UP001295444">
    <property type="component" value="Chromosome 02"/>
</dbReference>
<evidence type="ECO:0000256" key="10">
    <source>
        <dbReference type="ARBA" id="ARBA00023004"/>
    </source>
</evidence>
<evidence type="ECO:0000256" key="15">
    <source>
        <dbReference type="ARBA" id="ARBA00023288"/>
    </source>
</evidence>
<evidence type="ECO:0000256" key="7">
    <source>
        <dbReference type="ARBA" id="ARBA00022729"/>
    </source>
</evidence>
<feature type="chain" id="PRO_5042188774" description="Melanotransferrin" evidence="22">
    <location>
        <begin position="19"/>
        <end position="721"/>
    </location>
</feature>
<evidence type="ECO:0000256" key="21">
    <source>
        <dbReference type="PIRSR" id="PIRSR002549-4"/>
    </source>
</evidence>
<feature type="binding site" evidence="19">
    <location>
        <position position="138"/>
    </location>
    <ligand>
        <name>hydrogencarbonate</name>
        <dbReference type="ChEBI" id="CHEBI:17544"/>
        <label>1</label>
    </ligand>
</feature>
<dbReference type="PANTHER" id="PTHR11485:SF21">
    <property type="entry name" value="MELANOTRANSFERRIN"/>
    <property type="match status" value="1"/>
</dbReference>
<dbReference type="FunFam" id="3.40.190.10:FF:000108">
    <property type="entry name" value="melanotransferrin"/>
    <property type="match status" value="2"/>
</dbReference>
<dbReference type="InterPro" id="IPR016357">
    <property type="entry name" value="Transferrin"/>
</dbReference>
<comment type="subcellular location">
    <subcellularLocation>
        <location evidence="1">Cell membrane</location>
        <topology evidence="1">Lipid-anchor</topology>
        <topology evidence="1">GPI-anchor</topology>
    </subcellularLocation>
</comment>